<dbReference type="EMBL" id="VXIV02000090">
    <property type="protein sequence ID" value="KAF6041014.1"/>
    <property type="molecule type" value="Genomic_DNA"/>
</dbReference>
<feature type="signal peptide" evidence="1">
    <location>
        <begin position="1"/>
        <end position="22"/>
    </location>
</feature>
<dbReference type="Pfam" id="PF08434">
    <property type="entry name" value="CLCA"/>
    <property type="match status" value="2"/>
</dbReference>
<keyword evidence="1" id="KW-0732">Signal</keyword>
<dbReference type="InterPro" id="IPR051266">
    <property type="entry name" value="CLCR"/>
</dbReference>
<sequence>MKLLKHFYLVFIIFFLLQHAAASNIGGTRQDILQNQYGGYEDLLIAISRAVPEDLSLVDKLQDYFNRASEVLLTATDNQVYFSSITILIPNTWKLNSSWEMATKETFSRARVLIGPANRAWGDVPYTLQPGLCGVEGDYIHFTPDYITNTTAQGNSVPEKLIVKEFAHLKWGLFDEGVSVTDVKTPVLYLVDGSYKPTRNTDPEIPCSEAPIKTSKYCHFLPMCTLSTASLLYASHLSMITKFCSEENHNRDAPNRQNQLCKGQSAWEVMASLPDFATDYYTARSRAEISTSSSPTFRVMQEPGAYEDDTLETNLGDVEEETPNSIVCPQDVVCIALDVSGSMRTQSRVTKISEAVSTYVHEYLRNGTAAGVVTFNHVATTLAGMRVITNEQMIQLYSGSSISKKRILLLSDGQDASAKNILPVLPNLNITIDAILYG</sequence>
<dbReference type="SUPFAM" id="SSF53300">
    <property type="entry name" value="vWA-like"/>
    <property type="match status" value="1"/>
</dbReference>
<comment type="caution">
    <text evidence="3">The sequence shown here is derived from an EMBL/GenBank/DDBJ whole genome shotgun (WGS) entry which is preliminary data.</text>
</comment>
<dbReference type="InterPro" id="IPR036465">
    <property type="entry name" value="vWFA_dom_sf"/>
</dbReference>
<name>A0A7J7KS63_BUGNE</name>
<dbReference type="AlphaFoldDB" id="A0A7J7KS63"/>
<evidence type="ECO:0000313" key="3">
    <source>
        <dbReference type="EMBL" id="KAF6041014.1"/>
    </source>
</evidence>
<dbReference type="CDD" id="cd00198">
    <property type="entry name" value="vWFA"/>
    <property type="match status" value="1"/>
</dbReference>
<dbReference type="OrthoDB" id="10021899at2759"/>
<dbReference type="Proteomes" id="UP000593567">
    <property type="component" value="Unassembled WGS sequence"/>
</dbReference>
<proteinExistence type="predicted"/>
<feature type="domain" description="Calcium-activated chloride channel N-terminal" evidence="2">
    <location>
        <begin position="37"/>
        <end position="176"/>
    </location>
</feature>
<feature type="domain" description="Calcium-activated chloride channel N-terminal" evidence="2">
    <location>
        <begin position="214"/>
        <end position="278"/>
    </location>
</feature>
<reference evidence="3" key="1">
    <citation type="submission" date="2020-06" db="EMBL/GenBank/DDBJ databases">
        <title>Draft genome of Bugula neritina, a colonial animal packing powerful symbionts and potential medicines.</title>
        <authorList>
            <person name="Rayko M."/>
        </authorList>
    </citation>
    <scope>NUCLEOTIDE SEQUENCE [LARGE SCALE GENOMIC DNA]</scope>
    <source>
        <strain evidence="3">Kwan_BN1</strain>
    </source>
</reference>
<organism evidence="3 4">
    <name type="scientific">Bugula neritina</name>
    <name type="common">Brown bryozoan</name>
    <name type="synonym">Sertularia neritina</name>
    <dbReference type="NCBI Taxonomy" id="10212"/>
    <lineage>
        <taxon>Eukaryota</taxon>
        <taxon>Metazoa</taxon>
        <taxon>Spiralia</taxon>
        <taxon>Lophotrochozoa</taxon>
        <taxon>Bryozoa</taxon>
        <taxon>Gymnolaemata</taxon>
        <taxon>Cheilostomatida</taxon>
        <taxon>Flustrina</taxon>
        <taxon>Buguloidea</taxon>
        <taxon>Bugulidae</taxon>
        <taxon>Bugula</taxon>
    </lineage>
</organism>
<evidence type="ECO:0000256" key="1">
    <source>
        <dbReference type="SAM" id="SignalP"/>
    </source>
</evidence>
<dbReference type="Gene3D" id="3.40.50.410">
    <property type="entry name" value="von Willebrand factor, type A domain"/>
    <property type="match status" value="1"/>
</dbReference>
<accession>A0A7J7KS63</accession>
<keyword evidence="4" id="KW-1185">Reference proteome</keyword>
<dbReference type="PANTHER" id="PTHR10579">
    <property type="entry name" value="CALCIUM-ACTIVATED CHLORIDE CHANNEL REGULATOR"/>
    <property type="match status" value="1"/>
</dbReference>
<dbReference type="PANTHER" id="PTHR10579:SF177">
    <property type="entry name" value="CALCIUM-ACTIVATED CHLORIDE CHANNEL REGULATOR 4-LIKE PROTEIN"/>
    <property type="match status" value="1"/>
</dbReference>
<dbReference type="InterPro" id="IPR013642">
    <property type="entry name" value="CLCA_N"/>
</dbReference>
<gene>
    <name evidence="3" type="ORF">EB796_000731</name>
</gene>
<protein>
    <recommendedName>
        <fullName evidence="2">Calcium-activated chloride channel N-terminal domain-containing protein</fullName>
    </recommendedName>
</protein>
<feature type="chain" id="PRO_5029764918" description="Calcium-activated chloride channel N-terminal domain-containing protein" evidence="1">
    <location>
        <begin position="23"/>
        <end position="438"/>
    </location>
</feature>
<evidence type="ECO:0000259" key="2">
    <source>
        <dbReference type="Pfam" id="PF08434"/>
    </source>
</evidence>
<evidence type="ECO:0000313" key="4">
    <source>
        <dbReference type="Proteomes" id="UP000593567"/>
    </source>
</evidence>